<reference evidence="2 3" key="1">
    <citation type="submission" date="2024-11" db="EMBL/GenBank/DDBJ databases">
        <title>Chromosome-level genome assembly of Eucalyptus globulus Labill. provides insights into its genome evolution.</title>
        <authorList>
            <person name="Li X."/>
        </authorList>
    </citation>
    <scope>NUCLEOTIDE SEQUENCE [LARGE SCALE GENOMIC DNA]</scope>
    <source>
        <strain evidence="2">CL2024</strain>
        <tissue evidence="2">Fresh tender leaves</tissue>
    </source>
</reference>
<keyword evidence="3" id="KW-1185">Reference proteome</keyword>
<evidence type="ECO:0000259" key="1">
    <source>
        <dbReference type="Pfam" id="PF03732"/>
    </source>
</evidence>
<dbReference type="InterPro" id="IPR005162">
    <property type="entry name" value="Retrotrans_gag_dom"/>
</dbReference>
<feature type="domain" description="Retrotransposon gag" evidence="1">
    <location>
        <begin position="90"/>
        <end position="169"/>
    </location>
</feature>
<accession>A0ABD3L970</accession>
<proteinExistence type="predicted"/>
<dbReference type="Pfam" id="PF03732">
    <property type="entry name" value="Retrotrans_gag"/>
    <property type="match status" value="1"/>
</dbReference>
<sequence>MRDVMAQQTLNQVAAAAPVAAPVVAPTEVQAENIVARRERPIHKLVEQFLRLNPSQFTGSGDPEAAALWIQKLEKTFALLMCNETEKVMLATYQLEGVANTWWRTTQGVVFPEGVVLEWNAFLEAFNDKYFLETAWEMKMAEFQRLLQGSMAVDQYEAKFAELSQYAPELIENPAN</sequence>
<dbReference type="AlphaFoldDB" id="A0ABD3L970"/>
<protein>
    <recommendedName>
        <fullName evidence="1">Retrotransposon gag domain-containing protein</fullName>
    </recommendedName>
</protein>
<evidence type="ECO:0000313" key="2">
    <source>
        <dbReference type="EMBL" id="KAL3747972.1"/>
    </source>
</evidence>
<gene>
    <name evidence="2" type="ORF">ACJRO7_016743</name>
</gene>
<organism evidence="2 3">
    <name type="scientific">Eucalyptus globulus</name>
    <name type="common">Tasmanian blue gum</name>
    <dbReference type="NCBI Taxonomy" id="34317"/>
    <lineage>
        <taxon>Eukaryota</taxon>
        <taxon>Viridiplantae</taxon>
        <taxon>Streptophyta</taxon>
        <taxon>Embryophyta</taxon>
        <taxon>Tracheophyta</taxon>
        <taxon>Spermatophyta</taxon>
        <taxon>Magnoliopsida</taxon>
        <taxon>eudicotyledons</taxon>
        <taxon>Gunneridae</taxon>
        <taxon>Pentapetalae</taxon>
        <taxon>rosids</taxon>
        <taxon>malvids</taxon>
        <taxon>Myrtales</taxon>
        <taxon>Myrtaceae</taxon>
        <taxon>Myrtoideae</taxon>
        <taxon>Eucalypteae</taxon>
        <taxon>Eucalyptus</taxon>
    </lineage>
</organism>
<dbReference type="EMBL" id="JBJKBG010000003">
    <property type="protein sequence ID" value="KAL3747972.1"/>
    <property type="molecule type" value="Genomic_DNA"/>
</dbReference>
<comment type="caution">
    <text evidence="2">The sequence shown here is derived from an EMBL/GenBank/DDBJ whole genome shotgun (WGS) entry which is preliminary data.</text>
</comment>
<dbReference type="Proteomes" id="UP001634007">
    <property type="component" value="Unassembled WGS sequence"/>
</dbReference>
<evidence type="ECO:0000313" key="3">
    <source>
        <dbReference type="Proteomes" id="UP001634007"/>
    </source>
</evidence>
<name>A0ABD3L970_EUCGL</name>